<dbReference type="PANTHER" id="PTHR30158:SF3">
    <property type="entry name" value="MULTIDRUG EFFLUX PUMP SUBUNIT ACRA-RELATED"/>
    <property type="match status" value="1"/>
</dbReference>
<feature type="domain" description="Multidrug resistance protein MdtA-like C-terminal permuted SH3" evidence="6">
    <location>
        <begin position="305"/>
        <end position="364"/>
    </location>
</feature>
<organism evidence="7 8">
    <name type="scientific">Vibrio tritonius</name>
    <dbReference type="NCBI Taxonomy" id="1435069"/>
    <lineage>
        <taxon>Bacteria</taxon>
        <taxon>Pseudomonadati</taxon>
        <taxon>Pseudomonadota</taxon>
        <taxon>Gammaproteobacteria</taxon>
        <taxon>Vibrionales</taxon>
        <taxon>Vibrionaceae</taxon>
        <taxon>Vibrio</taxon>
    </lineage>
</organism>
<dbReference type="InterPro" id="IPR058624">
    <property type="entry name" value="MdtA-like_HH"/>
</dbReference>
<dbReference type="Gene3D" id="2.40.420.20">
    <property type="match status" value="1"/>
</dbReference>
<evidence type="ECO:0000313" key="8">
    <source>
        <dbReference type="Proteomes" id="UP001199044"/>
    </source>
</evidence>
<evidence type="ECO:0000259" key="5">
    <source>
        <dbReference type="Pfam" id="PF25944"/>
    </source>
</evidence>
<dbReference type="Proteomes" id="UP001199044">
    <property type="component" value="Unassembled WGS sequence"/>
</dbReference>
<comment type="similarity">
    <text evidence="2">Belongs to the membrane fusion protein (MFP) (TC 8.A.1) family.</text>
</comment>
<keyword evidence="8" id="KW-1185">Reference proteome</keyword>
<dbReference type="Gene3D" id="2.40.50.100">
    <property type="match status" value="1"/>
</dbReference>
<reference evidence="8" key="1">
    <citation type="submission" date="2023-07" db="EMBL/GenBank/DDBJ databases">
        <title>Molecular identification of indigenous halophilic bacteria isolated from red sea cost, biodegradation of synthetic dyes and assessment of degraded metabolite toxicity.</title>
        <authorList>
            <person name="Chaieb K."/>
            <person name="Altayb H.N."/>
        </authorList>
    </citation>
    <scope>NUCLEOTIDE SEQUENCE [LARGE SCALE GENOMIC DNA]</scope>
    <source>
        <strain evidence="8">K20</strain>
    </source>
</reference>
<dbReference type="EMBL" id="JAIWIU010000015">
    <property type="protein sequence ID" value="MCA2015104.1"/>
    <property type="molecule type" value="Genomic_DNA"/>
</dbReference>
<dbReference type="PROSITE" id="PS51257">
    <property type="entry name" value="PROKAR_LIPOPROTEIN"/>
    <property type="match status" value="1"/>
</dbReference>
<comment type="subcellular location">
    <subcellularLocation>
        <location evidence="1">Cell inner membrane</location>
        <topology evidence="1">Lipid-anchor</topology>
    </subcellularLocation>
</comment>
<dbReference type="Pfam" id="PF25967">
    <property type="entry name" value="RND-MFP_C"/>
    <property type="match status" value="1"/>
</dbReference>
<name>A0ABS7YHF3_9VIBR</name>
<feature type="domain" description="Multidrug resistance protein MdtA-like beta-barrel" evidence="5">
    <location>
        <begin position="212"/>
        <end position="300"/>
    </location>
</feature>
<dbReference type="Pfam" id="PF25917">
    <property type="entry name" value="BSH_RND"/>
    <property type="match status" value="1"/>
</dbReference>
<dbReference type="Pfam" id="PF25876">
    <property type="entry name" value="HH_MFP_RND"/>
    <property type="match status" value="1"/>
</dbReference>
<dbReference type="PANTHER" id="PTHR30158">
    <property type="entry name" value="ACRA/E-RELATED COMPONENT OF DRUG EFFLUX TRANSPORTER"/>
    <property type="match status" value="1"/>
</dbReference>
<feature type="domain" description="Multidrug resistance protein MdtA-like alpha-helical hairpin" evidence="3">
    <location>
        <begin position="107"/>
        <end position="175"/>
    </location>
</feature>
<comment type="caution">
    <text evidence="7">The sequence shown here is derived from an EMBL/GenBank/DDBJ whole genome shotgun (WGS) entry which is preliminary data.</text>
</comment>
<dbReference type="Gene3D" id="2.40.30.170">
    <property type="match status" value="1"/>
</dbReference>
<dbReference type="Gene3D" id="1.10.287.470">
    <property type="entry name" value="Helix hairpin bin"/>
    <property type="match status" value="1"/>
</dbReference>
<gene>
    <name evidence="7" type="ORF">LDJ79_03215</name>
</gene>
<accession>A0ABS7YHF3</accession>
<dbReference type="InterPro" id="IPR058625">
    <property type="entry name" value="MdtA-like_BSH"/>
</dbReference>
<dbReference type="NCBIfam" id="TIGR01730">
    <property type="entry name" value="RND_mfp"/>
    <property type="match status" value="1"/>
</dbReference>
<dbReference type="RefSeq" id="WP_225249564.1">
    <property type="nucleotide sequence ID" value="NZ_JAIWIU010000015.1"/>
</dbReference>
<evidence type="ECO:0000256" key="2">
    <source>
        <dbReference type="ARBA" id="ARBA00009477"/>
    </source>
</evidence>
<dbReference type="InterPro" id="IPR006143">
    <property type="entry name" value="RND_pump_MFP"/>
</dbReference>
<evidence type="ECO:0000256" key="1">
    <source>
        <dbReference type="ARBA" id="ARBA00004519"/>
    </source>
</evidence>
<evidence type="ECO:0000259" key="3">
    <source>
        <dbReference type="Pfam" id="PF25876"/>
    </source>
</evidence>
<dbReference type="SUPFAM" id="SSF111369">
    <property type="entry name" value="HlyD-like secretion proteins"/>
    <property type="match status" value="1"/>
</dbReference>
<protein>
    <submittedName>
        <fullName evidence="7">Efflux RND transporter periplasmic adaptor subunit</fullName>
    </submittedName>
</protein>
<dbReference type="InterPro" id="IPR058626">
    <property type="entry name" value="MdtA-like_b-barrel"/>
</dbReference>
<evidence type="ECO:0000259" key="6">
    <source>
        <dbReference type="Pfam" id="PF25967"/>
    </source>
</evidence>
<proteinExistence type="inferred from homology"/>
<evidence type="ECO:0000259" key="4">
    <source>
        <dbReference type="Pfam" id="PF25917"/>
    </source>
</evidence>
<dbReference type="Pfam" id="PF25944">
    <property type="entry name" value="Beta-barrel_RND"/>
    <property type="match status" value="1"/>
</dbReference>
<sequence>MFFINRKKRVVTTSLVACLTTVLMTGCSEEKPTTPKAPFDVGVWQVTTQPFTLQQTLVGRTVAHMTSDVRPQVSGIIKKRLFTEGEMVQEGQILYQIDDAAYIAAFDNAKGSLAEAQASVLSAKPKVERYEKLIKIDAISQQELDEAVATLRQDEASVLIAKAALETAKINLGYTQIKAPISGRIGLSDYTPGALVTASQSDALTTIQQYDPIYVDLTQSSAQMLQLQRMLKSGVLTAQKGNIPVYIELEDGSLYPHMGTLKFVGTSVDTTTGNIKLRALIPNHEQMLLPGMYVKAILPVAVNKNAILVPQESVTYNTKGEATVKVLDGEHKVHQRVVKISDARDNQWIVTSGLTVGEQLIIEGNTKVNDGQTVTSHLAANPISTTEEGDQLLSEALPLPSLKQ</sequence>
<evidence type="ECO:0000313" key="7">
    <source>
        <dbReference type="EMBL" id="MCA2015104.1"/>
    </source>
</evidence>
<feature type="domain" description="Multidrug resistance protein MdtA-like barrel-sandwich hybrid" evidence="4">
    <location>
        <begin position="67"/>
        <end position="208"/>
    </location>
</feature>
<dbReference type="InterPro" id="IPR058627">
    <property type="entry name" value="MdtA-like_C"/>
</dbReference>